<evidence type="ECO:0000313" key="2">
    <source>
        <dbReference type="Proteomes" id="UP000814140"/>
    </source>
</evidence>
<proteinExistence type="predicted"/>
<reference evidence="1" key="1">
    <citation type="submission" date="2021-03" db="EMBL/GenBank/DDBJ databases">
        <authorList>
            <consortium name="DOE Joint Genome Institute"/>
            <person name="Ahrendt S."/>
            <person name="Looney B.P."/>
            <person name="Miyauchi S."/>
            <person name="Morin E."/>
            <person name="Drula E."/>
            <person name="Courty P.E."/>
            <person name="Chicoki N."/>
            <person name="Fauchery L."/>
            <person name="Kohler A."/>
            <person name="Kuo A."/>
            <person name="Labutti K."/>
            <person name="Pangilinan J."/>
            <person name="Lipzen A."/>
            <person name="Riley R."/>
            <person name="Andreopoulos W."/>
            <person name="He G."/>
            <person name="Johnson J."/>
            <person name="Barry K.W."/>
            <person name="Grigoriev I.V."/>
            <person name="Nagy L."/>
            <person name="Hibbett D."/>
            <person name="Henrissat B."/>
            <person name="Matheny P.B."/>
            <person name="Labbe J."/>
            <person name="Martin F."/>
        </authorList>
    </citation>
    <scope>NUCLEOTIDE SEQUENCE</scope>
    <source>
        <strain evidence="1">HHB10654</strain>
    </source>
</reference>
<comment type="caution">
    <text evidence="1">The sequence shown here is derived from an EMBL/GenBank/DDBJ whole genome shotgun (WGS) entry which is preliminary data.</text>
</comment>
<reference evidence="1" key="2">
    <citation type="journal article" date="2022" name="New Phytol.">
        <title>Evolutionary transition to the ectomycorrhizal habit in the genomes of a hyperdiverse lineage of mushroom-forming fungi.</title>
        <authorList>
            <person name="Looney B."/>
            <person name="Miyauchi S."/>
            <person name="Morin E."/>
            <person name="Drula E."/>
            <person name="Courty P.E."/>
            <person name="Kohler A."/>
            <person name="Kuo A."/>
            <person name="LaButti K."/>
            <person name="Pangilinan J."/>
            <person name="Lipzen A."/>
            <person name="Riley R."/>
            <person name="Andreopoulos W."/>
            <person name="He G."/>
            <person name="Johnson J."/>
            <person name="Nolan M."/>
            <person name="Tritt A."/>
            <person name="Barry K.W."/>
            <person name="Grigoriev I.V."/>
            <person name="Nagy L.G."/>
            <person name="Hibbett D."/>
            <person name="Henrissat B."/>
            <person name="Matheny P.B."/>
            <person name="Labbe J."/>
            <person name="Martin F.M."/>
        </authorList>
    </citation>
    <scope>NUCLEOTIDE SEQUENCE</scope>
    <source>
        <strain evidence="1">HHB10654</strain>
    </source>
</reference>
<evidence type="ECO:0000313" key="1">
    <source>
        <dbReference type="EMBL" id="KAI0058868.1"/>
    </source>
</evidence>
<accession>A0ACB8SSN0</accession>
<name>A0ACB8SSN0_9AGAM</name>
<protein>
    <submittedName>
        <fullName evidence="1">Uncharacterized protein</fullName>
    </submittedName>
</protein>
<keyword evidence="2" id="KW-1185">Reference proteome</keyword>
<sequence length="805" mass="91750">MGNNPPNDAHIPGSTVGAIDDAIKEEMRYSAYSDTPHFVETLFSDKSIPDALVNTVYRILVRNEVYVEETQECSGYWRELPLQPRNEKVLYEPLTKILNAITDALPLSSKSLDIIWRDEHSKPPESQSIIVADMKPDIVATFKNASDTSDGPVWWRAVHIPLEVKRRADPDAAALQLLRYVRQALKEQPDRRFMYGLVFAKYNLTVWHVDHSGALASTAFNVHLEPKTFIRVILGLVVQSPEDLGWDPTMLLYMEDDKGIPLEPLASYLVDQNELPESSRNATETKWVVSVAMPGTAGEDETELEQFVLYHGLSLSRGEVIRGRATRVWRAWKLSHMSRRVEERSIYVYKDTWRDERRGVEGEIYLLIAAAEGRRGVAIMHSHGTVRINGRVDDTLSLIRKSVAHRGQPLKLDTRQITREQEELLSTVDSSAFPSTGWASQDVPWGQDIFEHFVDIVPRVPRNRMHHRLVMSSTGWPLLQFISLSELLGGLSDAVAGHRWLYEQGILHRDISFNNILLTGRPAPNRALLIDLDNAIIYKNHRSIPDDEHSVGTLAFMSQEIITNTKYTFYTPSSDRIPIGVVRPNKRAEPETHRIRHDFVHDLESFFWLMCWMGLSREGPGCRRMDWPRCLSSTDVDVRRVLKSAFEAKHADLIGSQKALYFQSTENIKNLLSMFTSYFSPIVDLLGHLHRVLTQVYHQREFTLDTYDHFIHGLEQFASDPDVIASDESTDNKERGARVQKLRDSDELTWDPQPERQSALKRSISVVEEQADGINDDIGSAQPSPTARNKRARGKKAQKLSAKRK</sequence>
<gene>
    <name evidence="1" type="ORF">BV25DRAFT_1829618</name>
</gene>
<dbReference type="Proteomes" id="UP000814140">
    <property type="component" value="Unassembled WGS sequence"/>
</dbReference>
<organism evidence="1 2">
    <name type="scientific">Artomyces pyxidatus</name>
    <dbReference type="NCBI Taxonomy" id="48021"/>
    <lineage>
        <taxon>Eukaryota</taxon>
        <taxon>Fungi</taxon>
        <taxon>Dikarya</taxon>
        <taxon>Basidiomycota</taxon>
        <taxon>Agaricomycotina</taxon>
        <taxon>Agaricomycetes</taxon>
        <taxon>Russulales</taxon>
        <taxon>Auriscalpiaceae</taxon>
        <taxon>Artomyces</taxon>
    </lineage>
</organism>
<dbReference type="EMBL" id="MU277231">
    <property type="protein sequence ID" value="KAI0058868.1"/>
    <property type="molecule type" value="Genomic_DNA"/>
</dbReference>